<dbReference type="EMBL" id="KZ678130">
    <property type="protein sequence ID" value="PSN71906.1"/>
    <property type="molecule type" value="Genomic_DNA"/>
</dbReference>
<organism evidence="1 2">
    <name type="scientific">Corynespora cassiicola Philippines</name>
    <dbReference type="NCBI Taxonomy" id="1448308"/>
    <lineage>
        <taxon>Eukaryota</taxon>
        <taxon>Fungi</taxon>
        <taxon>Dikarya</taxon>
        <taxon>Ascomycota</taxon>
        <taxon>Pezizomycotina</taxon>
        <taxon>Dothideomycetes</taxon>
        <taxon>Pleosporomycetidae</taxon>
        <taxon>Pleosporales</taxon>
        <taxon>Corynesporascaceae</taxon>
        <taxon>Corynespora</taxon>
    </lineage>
</organism>
<evidence type="ECO:0000313" key="1">
    <source>
        <dbReference type="EMBL" id="PSN71906.1"/>
    </source>
</evidence>
<name>A0A2T2P312_CORCC</name>
<keyword evidence="2" id="KW-1185">Reference proteome</keyword>
<accession>A0A2T2P312</accession>
<evidence type="ECO:0000313" key="2">
    <source>
        <dbReference type="Proteomes" id="UP000240883"/>
    </source>
</evidence>
<dbReference type="OrthoDB" id="26149at2759"/>
<dbReference type="SUPFAM" id="SSF48371">
    <property type="entry name" value="ARM repeat"/>
    <property type="match status" value="1"/>
</dbReference>
<proteinExistence type="predicted"/>
<dbReference type="Proteomes" id="UP000240883">
    <property type="component" value="Unassembled WGS sequence"/>
</dbReference>
<dbReference type="STRING" id="1448308.A0A2T2P312"/>
<dbReference type="Gene3D" id="1.25.10.10">
    <property type="entry name" value="Leucine-rich Repeat Variant"/>
    <property type="match status" value="2"/>
</dbReference>
<sequence>MPLFSYDAEKFLGQLEPYLDRGPTNSVQELAEVPPLLTKFEENDNVAIVVKAIQLLGTAVGAQKAWQQPYQECGILAHVLTRLDPSASSVELSKQCLRVIGNSVADNDSNREHAMLTFGNLIACLKVEELNITTLAVMLNLCNDYDPAQEEAAKHRLDSTLSDYLVREKIPEVALDYATDLLAWTTEKLTSTQLKDDTSLKVFDDVLEVIETCDEDHYTDFLAVIALYLQDTEFQLKLATLERLEKLVDLVLENENRLGPEEIEQVFRGLSASSDPEKLALDDTSVVLLVQLINSVGAISASDAFVNNFGFRTPAVKKIKSKLLSPKYSPSTVCACVMLGNLATSDKACIEMVEDQGLHLTLISLLSSSKEPALLYAAAGYMRHLTFPEANRTVLGESGLIETCCQLLVQKDPSVRGEAAAMLCKLVTNNFYNIEKVVYESIPDDVPATSLEGVQTPAHATILYHVVSQALVPSEPLPSTTMKNPMIELGRTIIAILRYLGRPNAEVDVESVARHMFKTPLVARPVARLVRQRFYADARSEGVLGLGLLAQSPEGAAAVIEEVKADEGLLAAIKEFAVEQDKDGQKAGRDCQNALVFLHGLTANGVSLATHVYRHD</sequence>
<reference evidence="1 2" key="1">
    <citation type="journal article" date="2018" name="Front. Microbiol.">
        <title>Genome-Wide Analysis of Corynespora cassiicola Leaf Fall Disease Putative Effectors.</title>
        <authorList>
            <person name="Lopez D."/>
            <person name="Ribeiro S."/>
            <person name="Label P."/>
            <person name="Fumanal B."/>
            <person name="Venisse J.S."/>
            <person name="Kohler A."/>
            <person name="de Oliveira R.R."/>
            <person name="Labutti K."/>
            <person name="Lipzen A."/>
            <person name="Lail K."/>
            <person name="Bauer D."/>
            <person name="Ohm R.A."/>
            <person name="Barry K.W."/>
            <person name="Spatafora J."/>
            <person name="Grigoriev I.V."/>
            <person name="Martin F.M."/>
            <person name="Pujade-Renaud V."/>
        </authorList>
    </citation>
    <scope>NUCLEOTIDE SEQUENCE [LARGE SCALE GENOMIC DNA]</scope>
    <source>
        <strain evidence="1 2">Philippines</strain>
    </source>
</reference>
<dbReference type="InterPro" id="IPR011989">
    <property type="entry name" value="ARM-like"/>
</dbReference>
<dbReference type="PANTHER" id="PTHR10957">
    <property type="entry name" value="RAP1 GTPASE-GDP DISSOCIATION STIMULATOR 1"/>
    <property type="match status" value="1"/>
</dbReference>
<gene>
    <name evidence="1" type="ORF">BS50DRAFT_672803</name>
</gene>
<dbReference type="InterPro" id="IPR040144">
    <property type="entry name" value="RAP1GDS1"/>
</dbReference>
<protein>
    <submittedName>
        <fullName evidence="1">ARM repeat-containing protein</fullName>
    </submittedName>
</protein>
<dbReference type="InterPro" id="IPR016024">
    <property type="entry name" value="ARM-type_fold"/>
</dbReference>
<dbReference type="GO" id="GO:0005085">
    <property type="term" value="F:guanyl-nucleotide exchange factor activity"/>
    <property type="evidence" value="ECO:0007669"/>
    <property type="project" value="InterPro"/>
</dbReference>
<dbReference type="AlphaFoldDB" id="A0A2T2P312"/>